<feature type="non-terminal residue" evidence="2">
    <location>
        <position position="1"/>
    </location>
</feature>
<evidence type="ECO:0000313" key="3">
    <source>
        <dbReference type="Proteomes" id="UP000008744"/>
    </source>
</evidence>
<reference evidence="2 3" key="1">
    <citation type="journal article" date="2007" name="Nature">
        <title>Evolution of genes and genomes on the Drosophila phylogeny.</title>
        <authorList>
            <consortium name="Drosophila 12 Genomes Consortium"/>
            <person name="Clark A.G."/>
            <person name="Eisen M.B."/>
            <person name="Smith D.R."/>
            <person name="Bergman C.M."/>
            <person name="Oliver B."/>
            <person name="Markow T.A."/>
            <person name="Kaufman T.C."/>
            <person name="Kellis M."/>
            <person name="Gelbart W."/>
            <person name="Iyer V.N."/>
            <person name="Pollard D.A."/>
            <person name="Sackton T.B."/>
            <person name="Larracuente A.M."/>
            <person name="Singh N.D."/>
            <person name="Abad J.P."/>
            <person name="Abt D.N."/>
            <person name="Adryan B."/>
            <person name="Aguade M."/>
            <person name="Akashi H."/>
            <person name="Anderson W.W."/>
            <person name="Aquadro C.F."/>
            <person name="Ardell D.H."/>
            <person name="Arguello R."/>
            <person name="Artieri C.G."/>
            <person name="Barbash D.A."/>
            <person name="Barker D."/>
            <person name="Barsanti P."/>
            <person name="Batterham P."/>
            <person name="Batzoglou S."/>
            <person name="Begun D."/>
            <person name="Bhutkar A."/>
            <person name="Blanco E."/>
            <person name="Bosak S.A."/>
            <person name="Bradley R.K."/>
            <person name="Brand A.D."/>
            <person name="Brent M.R."/>
            <person name="Brooks A.N."/>
            <person name="Brown R.H."/>
            <person name="Butlin R.K."/>
            <person name="Caggese C."/>
            <person name="Calvi B.R."/>
            <person name="Bernardo de Carvalho A."/>
            <person name="Caspi A."/>
            <person name="Castrezana S."/>
            <person name="Celniker S.E."/>
            <person name="Chang J.L."/>
            <person name="Chapple C."/>
            <person name="Chatterji S."/>
            <person name="Chinwalla A."/>
            <person name="Civetta A."/>
            <person name="Clifton S.W."/>
            <person name="Comeron J.M."/>
            <person name="Costello J.C."/>
            <person name="Coyne J.A."/>
            <person name="Daub J."/>
            <person name="David R.G."/>
            <person name="Delcher A.L."/>
            <person name="Delehaunty K."/>
            <person name="Do C.B."/>
            <person name="Ebling H."/>
            <person name="Edwards K."/>
            <person name="Eickbush T."/>
            <person name="Evans J.D."/>
            <person name="Filipski A."/>
            <person name="Findeiss S."/>
            <person name="Freyhult E."/>
            <person name="Fulton L."/>
            <person name="Fulton R."/>
            <person name="Garcia A.C."/>
            <person name="Gardiner A."/>
            <person name="Garfield D.A."/>
            <person name="Garvin B.E."/>
            <person name="Gibson G."/>
            <person name="Gilbert D."/>
            <person name="Gnerre S."/>
            <person name="Godfrey J."/>
            <person name="Good R."/>
            <person name="Gotea V."/>
            <person name="Gravely B."/>
            <person name="Greenberg A.J."/>
            <person name="Griffiths-Jones S."/>
            <person name="Gross S."/>
            <person name="Guigo R."/>
            <person name="Gustafson E.A."/>
            <person name="Haerty W."/>
            <person name="Hahn M.W."/>
            <person name="Halligan D.L."/>
            <person name="Halpern A.L."/>
            <person name="Halter G.M."/>
            <person name="Han M.V."/>
            <person name="Heger A."/>
            <person name="Hillier L."/>
            <person name="Hinrichs A.S."/>
            <person name="Holmes I."/>
            <person name="Hoskins R.A."/>
            <person name="Hubisz M.J."/>
            <person name="Hultmark D."/>
            <person name="Huntley M.A."/>
            <person name="Jaffe D.B."/>
            <person name="Jagadeeshan S."/>
            <person name="Jeck W.R."/>
            <person name="Johnson J."/>
            <person name="Jones C.D."/>
            <person name="Jordan W.C."/>
            <person name="Karpen G.H."/>
            <person name="Kataoka E."/>
            <person name="Keightley P.D."/>
            <person name="Kheradpour P."/>
            <person name="Kirkness E.F."/>
            <person name="Koerich L.B."/>
            <person name="Kristiansen K."/>
            <person name="Kudrna D."/>
            <person name="Kulathinal R.J."/>
            <person name="Kumar S."/>
            <person name="Kwok R."/>
            <person name="Lander E."/>
            <person name="Langley C.H."/>
            <person name="Lapoint R."/>
            <person name="Lazzaro B.P."/>
            <person name="Lee S.J."/>
            <person name="Levesque L."/>
            <person name="Li R."/>
            <person name="Lin C.F."/>
            <person name="Lin M.F."/>
            <person name="Lindblad-Toh K."/>
            <person name="Llopart A."/>
            <person name="Long M."/>
            <person name="Low L."/>
            <person name="Lozovsky E."/>
            <person name="Lu J."/>
            <person name="Luo M."/>
            <person name="Machado C.A."/>
            <person name="Makalowski W."/>
            <person name="Marzo M."/>
            <person name="Matsuda M."/>
            <person name="Matzkin L."/>
            <person name="McAllister B."/>
            <person name="McBride C.S."/>
            <person name="McKernan B."/>
            <person name="McKernan K."/>
            <person name="Mendez-Lago M."/>
            <person name="Minx P."/>
            <person name="Mollenhauer M.U."/>
            <person name="Montooth K."/>
            <person name="Mount S.M."/>
            <person name="Mu X."/>
            <person name="Myers E."/>
            <person name="Negre B."/>
            <person name="Newfeld S."/>
            <person name="Nielsen R."/>
            <person name="Noor M.A."/>
            <person name="O'Grady P."/>
            <person name="Pachter L."/>
            <person name="Papaceit M."/>
            <person name="Parisi M.J."/>
            <person name="Parisi M."/>
            <person name="Parts L."/>
            <person name="Pedersen J.S."/>
            <person name="Pesole G."/>
            <person name="Phillippy A.M."/>
            <person name="Ponting C.P."/>
            <person name="Pop M."/>
            <person name="Porcelli D."/>
            <person name="Powell J.R."/>
            <person name="Prohaska S."/>
            <person name="Pruitt K."/>
            <person name="Puig M."/>
            <person name="Quesneville H."/>
            <person name="Ram K.R."/>
            <person name="Rand D."/>
            <person name="Rasmussen M.D."/>
            <person name="Reed L.K."/>
            <person name="Reenan R."/>
            <person name="Reily A."/>
            <person name="Remington K.A."/>
            <person name="Rieger T.T."/>
            <person name="Ritchie M.G."/>
            <person name="Robin C."/>
            <person name="Rogers Y.H."/>
            <person name="Rohde C."/>
            <person name="Rozas J."/>
            <person name="Rubenfield M.J."/>
            <person name="Ruiz A."/>
            <person name="Russo S."/>
            <person name="Salzberg S.L."/>
            <person name="Sanchez-Gracia A."/>
            <person name="Saranga D.J."/>
            <person name="Sato H."/>
            <person name="Schaeffer S.W."/>
            <person name="Schatz M.C."/>
            <person name="Schlenke T."/>
            <person name="Schwartz R."/>
            <person name="Segarra C."/>
            <person name="Singh R.S."/>
            <person name="Sirot L."/>
            <person name="Sirota M."/>
            <person name="Sisneros N.B."/>
            <person name="Smith C.D."/>
            <person name="Smith T.F."/>
            <person name="Spieth J."/>
            <person name="Stage D.E."/>
            <person name="Stark A."/>
            <person name="Stephan W."/>
            <person name="Strausberg R.L."/>
            <person name="Strempel S."/>
            <person name="Sturgill D."/>
            <person name="Sutton G."/>
            <person name="Sutton G.G."/>
            <person name="Tao W."/>
            <person name="Teichmann S."/>
            <person name="Tobari Y.N."/>
            <person name="Tomimura Y."/>
            <person name="Tsolas J.M."/>
            <person name="Valente V.L."/>
            <person name="Venter E."/>
            <person name="Venter J.C."/>
            <person name="Vicario S."/>
            <person name="Vieira F.G."/>
            <person name="Vilella A.J."/>
            <person name="Villasante A."/>
            <person name="Walenz B."/>
            <person name="Wang J."/>
            <person name="Wasserman M."/>
            <person name="Watts T."/>
            <person name="Wilson D."/>
            <person name="Wilson R.K."/>
            <person name="Wing R.A."/>
            <person name="Wolfner M.F."/>
            <person name="Wong A."/>
            <person name="Wong G.K."/>
            <person name="Wu C.I."/>
            <person name="Wu G."/>
            <person name="Yamamoto D."/>
            <person name="Yang H.P."/>
            <person name="Yang S.P."/>
            <person name="Yorke J.A."/>
            <person name="Yoshida K."/>
            <person name="Zdobnov E."/>
            <person name="Zhang P."/>
            <person name="Zhang Y."/>
            <person name="Zimin A.V."/>
            <person name="Baldwin J."/>
            <person name="Abdouelleil A."/>
            <person name="Abdulkadir J."/>
            <person name="Abebe A."/>
            <person name="Abera B."/>
            <person name="Abreu J."/>
            <person name="Acer S.C."/>
            <person name="Aftuck L."/>
            <person name="Alexander A."/>
            <person name="An P."/>
            <person name="Anderson E."/>
            <person name="Anderson S."/>
            <person name="Arachi H."/>
            <person name="Azer M."/>
            <person name="Bachantsang P."/>
            <person name="Barry A."/>
            <person name="Bayul T."/>
            <person name="Berlin A."/>
            <person name="Bessette D."/>
            <person name="Bloom T."/>
            <person name="Blye J."/>
            <person name="Boguslavskiy L."/>
            <person name="Bonnet C."/>
            <person name="Boukhgalter B."/>
            <person name="Bourzgui I."/>
            <person name="Brown A."/>
            <person name="Cahill P."/>
            <person name="Channer S."/>
            <person name="Cheshatsang Y."/>
            <person name="Chuda L."/>
            <person name="Citroen M."/>
            <person name="Collymore A."/>
            <person name="Cooke P."/>
            <person name="Costello M."/>
            <person name="D'Aco K."/>
            <person name="Daza R."/>
            <person name="De Haan G."/>
            <person name="DeGray S."/>
            <person name="DeMaso C."/>
            <person name="Dhargay N."/>
            <person name="Dooley K."/>
            <person name="Dooley E."/>
            <person name="Doricent M."/>
            <person name="Dorje P."/>
            <person name="Dorjee K."/>
            <person name="Dupes A."/>
            <person name="Elong R."/>
            <person name="Falk J."/>
            <person name="Farina A."/>
            <person name="Faro S."/>
            <person name="Ferguson D."/>
            <person name="Fisher S."/>
            <person name="Foley C.D."/>
            <person name="Franke A."/>
            <person name="Friedrich D."/>
            <person name="Gadbois L."/>
            <person name="Gearin G."/>
            <person name="Gearin C.R."/>
            <person name="Giannoukos G."/>
            <person name="Goode T."/>
            <person name="Graham J."/>
            <person name="Grandbois E."/>
            <person name="Grewal S."/>
            <person name="Gyaltsen K."/>
            <person name="Hafez N."/>
            <person name="Hagos B."/>
            <person name="Hall J."/>
            <person name="Henson C."/>
            <person name="Hollinger A."/>
            <person name="Honan T."/>
            <person name="Huard M.D."/>
            <person name="Hughes L."/>
            <person name="Hurhula B."/>
            <person name="Husby M.E."/>
            <person name="Kamat A."/>
            <person name="Kanga B."/>
            <person name="Kashin S."/>
            <person name="Khazanovich D."/>
            <person name="Kisner P."/>
            <person name="Lance K."/>
            <person name="Lara M."/>
            <person name="Lee W."/>
            <person name="Lennon N."/>
            <person name="Letendre F."/>
            <person name="LeVine R."/>
            <person name="Lipovsky A."/>
            <person name="Liu X."/>
            <person name="Liu J."/>
            <person name="Liu S."/>
            <person name="Lokyitsang T."/>
            <person name="Lokyitsang Y."/>
            <person name="Lubonja R."/>
            <person name="Lui A."/>
            <person name="MacDonald P."/>
            <person name="Magnisalis V."/>
            <person name="Maru K."/>
            <person name="Matthews C."/>
            <person name="McCusker W."/>
            <person name="McDonough S."/>
            <person name="Mehta T."/>
            <person name="Meldrim J."/>
            <person name="Meneus L."/>
            <person name="Mihai O."/>
            <person name="Mihalev A."/>
            <person name="Mihova T."/>
            <person name="Mittelman R."/>
            <person name="Mlenga V."/>
            <person name="Montmayeur A."/>
            <person name="Mulrain L."/>
            <person name="Navidi A."/>
            <person name="Naylor J."/>
            <person name="Negash T."/>
            <person name="Nguyen T."/>
            <person name="Nguyen N."/>
            <person name="Nicol R."/>
            <person name="Norbu C."/>
            <person name="Norbu N."/>
            <person name="Novod N."/>
            <person name="O'Neill B."/>
            <person name="Osman S."/>
            <person name="Markiewicz E."/>
            <person name="Oyono O.L."/>
            <person name="Patti C."/>
            <person name="Phunkhang P."/>
            <person name="Pierre F."/>
            <person name="Priest M."/>
            <person name="Raghuraman S."/>
            <person name="Rege F."/>
            <person name="Reyes R."/>
            <person name="Rise C."/>
            <person name="Rogov P."/>
            <person name="Ross K."/>
            <person name="Ryan E."/>
            <person name="Settipalli S."/>
            <person name="Shea T."/>
            <person name="Sherpa N."/>
            <person name="Shi L."/>
            <person name="Shih D."/>
            <person name="Sparrow T."/>
            <person name="Spaulding J."/>
            <person name="Stalker J."/>
            <person name="Stange-Thomann N."/>
            <person name="Stavropoulos S."/>
            <person name="Stone C."/>
            <person name="Strader C."/>
            <person name="Tesfaye S."/>
            <person name="Thomson T."/>
            <person name="Thoulutsang Y."/>
            <person name="Thoulutsang D."/>
            <person name="Topham K."/>
            <person name="Topping I."/>
            <person name="Tsamla T."/>
            <person name="Vassiliev H."/>
            <person name="Vo A."/>
            <person name="Wangchuk T."/>
            <person name="Wangdi T."/>
            <person name="Weiand M."/>
            <person name="Wilkinson J."/>
            <person name="Wilson A."/>
            <person name="Yadav S."/>
            <person name="Young G."/>
            <person name="Yu Q."/>
            <person name="Zembek L."/>
            <person name="Zhong D."/>
            <person name="Zimmer A."/>
            <person name="Zwirko Z."/>
            <person name="Jaffe D.B."/>
            <person name="Alvarez P."/>
            <person name="Brockman W."/>
            <person name="Butler J."/>
            <person name="Chin C."/>
            <person name="Gnerre S."/>
            <person name="Grabherr M."/>
            <person name="Kleber M."/>
            <person name="Mauceli E."/>
            <person name="MacCallum I."/>
        </authorList>
    </citation>
    <scope>NUCLEOTIDE SEQUENCE [LARGE SCALE GENOMIC DNA]</scope>
    <source>
        <strain evidence="3">MSH-3 / Tucson 14011-0111.49</strain>
    </source>
</reference>
<evidence type="ECO:0000313" key="2">
    <source>
        <dbReference type="EMBL" id="EDW39981.1"/>
    </source>
</evidence>
<dbReference type="HOGENOM" id="CLU_2729519_0_0_1"/>
<accession>B4IS09</accession>
<feature type="compositionally biased region" description="Acidic residues" evidence="1">
    <location>
        <begin position="1"/>
        <end position="14"/>
    </location>
</feature>
<proteinExistence type="predicted"/>
<dbReference type="Proteomes" id="UP000008744">
    <property type="component" value="Unassembled WGS sequence"/>
</dbReference>
<sequence>EGQQTEDIEEEDIDADQHQEPELEPEPEPTTAKLWVLPAIGESPSHALGQDIQQFGGARIAVLLPKLLPHQD</sequence>
<protein>
    <submittedName>
        <fullName evidence="2">GL25379</fullName>
    </submittedName>
</protein>
<dbReference type="AlphaFoldDB" id="B4IS09"/>
<keyword evidence="3" id="KW-1185">Reference proteome</keyword>
<dbReference type="EMBL" id="CH697335">
    <property type="protein sequence ID" value="EDW39981.1"/>
    <property type="molecule type" value="Genomic_DNA"/>
</dbReference>
<gene>
    <name evidence="2" type="primary">Dper\GL25379</name>
    <name evidence="2" type="ORF">Dper_GL25379</name>
</gene>
<name>B4IS09_DROPE</name>
<feature type="region of interest" description="Disordered" evidence="1">
    <location>
        <begin position="1"/>
        <end position="29"/>
    </location>
</feature>
<evidence type="ECO:0000256" key="1">
    <source>
        <dbReference type="SAM" id="MobiDB-lite"/>
    </source>
</evidence>
<organism evidence="3">
    <name type="scientific">Drosophila persimilis</name>
    <name type="common">Fruit fly</name>
    <dbReference type="NCBI Taxonomy" id="7234"/>
    <lineage>
        <taxon>Eukaryota</taxon>
        <taxon>Metazoa</taxon>
        <taxon>Ecdysozoa</taxon>
        <taxon>Arthropoda</taxon>
        <taxon>Hexapoda</taxon>
        <taxon>Insecta</taxon>
        <taxon>Pterygota</taxon>
        <taxon>Neoptera</taxon>
        <taxon>Endopterygota</taxon>
        <taxon>Diptera</taxon>
        <taxon>Brachycera</taxon>
        <taxon>Muscomorpha</taxon>
        <taxon>Ephydroidea</taxon>
        <taxon>Drosophilidae</taxon>
        <taxon>Drosophila</taxon>
        <taxon>Sophophora</taxon>
    </lineage>
</organism>